<feature type="compositionally biased region" description="Acidic residues" evidence="1">
    <location>
        <begin position="468"/>
        <end position="477"/>
    </location>
</feature>
<feature type="region of interest" description="Disordered" evidence="1">
    <location>
        <begin position="239"/>
        <end position="333"/>
    </location>
</feature>
<organism evidence="2 3">
    <name type="scientific">Pochonia chlamydosporia 170</name>
    <dbReference type="NCBI Taxonomy" id="1380566"/>
    <lineage>
        <taxon>Eukaryota</taxon>
        <taxon>Fungi</taxon>
        <taxon>Dikarya</taxon>
        <taxon>Ascomycota</taxon>
        <taxon>Pezizomycotina</taxon>
        <taxon>Sordariomycetes</taxon>
        <taxon>Hypocreomycetidae</taxon>
        <taxon>Hypocreales</taxon>
        <taxon>Clavicipitaceae</taxon>
        <taxon>Pochonia</taxon>
    </lineage>
</organism>
<name>A0A179F681_METCM</name>
<proteinExistence type="predicted"/>
<dbReference type="Proteomes" id="UP000078397">
    <property type="component" value="Unassembled WGS sequence"/>
</dbReference>
<protein>
    <recommendedName>
        <fullName evidence="4">Myb-like domain-containing protein</fullName>
    </recommendedName>
</protein>
<evidence type="ECO:0000313" key="2">
    <source>
        <dbReference type="EMBL" id="OAQ60947.1"/>
    </source>
</evidence>
<feature type="compositionally biased region" description="Basic and acidic residues" evidence="1">
    <location>
        <begin position="279"/>
        <end position="289"/>
    </location>
</feature>
<keyword evidence="3" id="KW-1185">Reference proteome</keyword>
<dbReference type="KEGG" id="pchm:VFPPC_01985"/>
<dbReference type="AlphaFoldDB" id="A0A179F681"/>
<feature type="region of interest" description="Disordered" evidence="1">
    <location>
        <begin position="1"/>
        <end position="45"/>
    </location>
</feature>
<gene>
    <name evidence="2" type="ORF">VFPPC_01985</name>
</gene>
<feature type="compositionally biased region" description="Polar residues" evidence="1">
    <location>
        <begin position="213"/>
        <end position="222"/>
    </location>
</feature>
<reference evidence="2 3" key="1">
    <citation type="journal article" date="2016" name="PLoS Pathog.">
        <title>Biosynthesis of antibiotic leucinostatins in bio-control fungus Purpureocillium lilacinum and their inhibition on phytophthora revealed by genome mining.</title>
        <authorList>
            <person name="Wang G."/>
            <person name="Liu Z."/>
            <person name="Lin R."/>
            <person name="Li E."/>
            <person name="Mao Z."/>
            <person name="Ling J."/>
            <person name="Yang Y."/>
            <person name="Yin W.B."/>
            <person name="Xie B."/>
        </authorList>
    </citation>
    <scope>NUCLEOTIDE SEQUENCE [LARGE SCALE GENOMIC DNA]</scope>
    <source>
        <strain evidence="2">170</strain>
    </source>
</reference>
<feature type="compositionally biased region" description="Basic residues" evidence="1">
    <location>
        <begin position="15"/>
        <end position="32"/>
    </location>
</feature>
<feature type="compositionally biased region" description="Basic and acidic residues" evidence="1">
    <location>
        <begin position="33"/>
        <end position="43"/>
    </location>
</feature>
<evidence type="ECO:0000256" key="1">
    <source>
        <dbReference type="SAM" id="MobiDB-lite"/>
    </source>
</evidence>
<feature type="compositionally biased region" description="Polar residues" evidence="1">
    <location>
        <begin position="99"/>
        <end position="113"/>
    </location>
</feature>
<evidence type="ECO:0000313" key="3">
    <source>
        <dbReference type="Proteomes" id="UP000078397"/>
    </source>
</evidence>
<dbReference type="RefSeq" id="XP_018138756.1">
    <property type="nucleotide sequence ID" value="XM_018281717.1"/>
</dbReference>
<feature type="compositionally biased region" description="Basic and acidic residues" evidence="1">
    <location>
        <begin position="441"/>
        <end position="459"/>
    </location>
</feature>
<feature type="region of interest" description="Disordered" evidence="1">
    <location>
        <begin position="97"/>
        <end position="124"/>
    </location>
</feature>
<dbReference type="GeneID" id="28845711"/>
<comment type="caution">
    <text evidence="2">The sequence shown here is derived from an EMBL/GenBank/DDBJ whole genome shotgun (WGS) entry which is preliminary data.</text>
</comment>
<evidence type="ECO:0008006" key="4">
    <source>
        <dbReference type="Google" id="ProtNLM"/>
    </source>
</evidence>
<sequence>MTAPLKFKPYDPASRKPRKPKRIASATPKKHHGDNAETRHDGEASQSVAEGYLEMNNQEDATTVNLTDLDVCDDMASLRQLVETCMASTFCANEVRGGASTSSSWAPQLNLSTEKPETNPGDVQNQDSVLMAEADPHTRVDGIAPTLTTPASLIAAMDLTVNGANDVALAAMRQPRAATATHLPDLSRLGAHRRGGGSVASISSPALSISPSTPEDTGSPSLESLFDDDMGFQRWLDADQQQDSAPSSKRLNRPLDDSGYDNSSEDQREAKRPKLSSSTERDTLLREPEVCGSALEPGDNTATAHDTSCRLLPTPHNEGNPITPSASSRSGAAGCFPRRPAVNFGTRGDVMTSQSHIDALWPSPPIGLPAAVRFRGGQEIDQSGQCNSCAIFRAALFEALSLLHHPSHTAVSTTPQHAQPRSKISKRRYSLRKRPTPLENGCKDSDDHSVGYMDKHCNGSDDGGILSDENEDDDSLSDMDKSGNMSVKRRRWSDLEERRLRAWKMENKSESWIASKLDRTVSAVKQQWRKMSEEKS</sequence>
<dbReference type="OrthoDB" id="4956609at2759"/>
<accession>A0A179F681</accession>
<feature type="compositionally biased region" description="Polar residues" evidence="1">
    <location>
        <begin position="320"/>
        <end position="330"/>
    </location>
</feature>
<feature type="region of interest" description="Disordered" evidence="1">
    <location>
        <begin position="410"/>
        <end position="491"/>
    </location>
</feature>
<dbReference type="EMBL" id="LSBJ02000001">
    <property type="protein sequence ID" value="OAQ60947.1"/>
    <property type="molecule type" value="Genomic_DNA"/>
</dbReference>
<feature type="compositionally biased region" description="Polar residues" evidence="1">
    <location>
        <begin position="410"/>
        <end position="419"/>
    </location>
</feature>
<feature type="compositionally biased region" description="Polar residues" evidence="1">
    <location>
        <begin position="239"/>
        <end position="249"/>
    </location>
</feature>
<feature type="compositionally biased region" description="Low complexity" evidence="1">
    <location>
        <begin position="199"/>
        <end position="212"/>
    </location>
</feature>
<feature type="compositionally biased region" description="Basic residues" evidence="1">
    <location>
        <begin position="423"/>
        <end position="435"/>
    </location>
</feature>
<feature type="region of interest" description="Disordered" evidence="1">
    <location>
        <begin position="183"/>
        <end position="226"/>
    </location>
</feature>